<dbReference type="AlphaFoldDB" id="A0A916SUG6"/>
<feature type="transmembrane region" description="Helical" evidence="1">
    <location>
        <begin position="86"/>
        <end position="106"/>
    </location>
</feature>
<evidence type="ECO:0000313" key="2">
    <source>
        <dbReference type="EMBL" id="GGB17289.1"/>
    </source>
</evidence>
<evidence type="ECO:0008006" key="4">
    <source>
        <dbReference type="Google" id="ProtNLM"/>
    </source>
</evidence>
<sequence>MSTSTSTRTEVVQFSSPVRAKPAPALARAFVAEWIRLSSKRIWLIALSATVVYSAVLTVVMINTAPQRAPAGISIQALGESGGGTLAVRTAAAFTSVLILAVFVGMSAGSFARGTWRASLLQQPRRLTLAVGTFGARIAIGAVIVAVLFVAGMVTAYVVAPGQGIDTGSWLDDTSLRMAVDDFLGVMVFVIGWALLGTLIGILTRSVAVGLGVGILWAGPIENVLGDNLTFGSHWFPGLLLRYVVAPETATVTGATLALRLALYAVVGVLLVGVILRRRDVSS</sequence>
<feature type="transmembrane region" description="Helical" evidence="1">
    <location>
        <begin position="183"/>
        <end position="203"/>
    </location>
</feature>
<dbReference type="Proteomes" id="UP000636793">
    <property type="component" value="Unassembled WGS sequence"/>
</dbReference>
<gene>
    <name evidence="2" type="ORF">GCM10011492_03870</name>
</gene>
<evidence type="ECO:0000256" key="1">
    <source>
        <dbReference type="SAM" id="Phobius"/>
    </source>
</evidence>
<keyword evidence="1" id="KW-0472">Membrane</keyword>
<feature type="transmembrane region" description="Helical" evidence="1">
    <location>
        <begin position="127"/>
        <end position="160"/>
    </location>
</feature>
<evidence type="ECO:0000313" key="3">
    <source>
        <dbReference type="Proteomes" id="UP000636793"/>
    </source>
</evidence>
<keyword evidence="3" id="KW-1185">Reference proteome</keyword>
<reference evidence="2" key="2">
    <citation type="submission" date="2020-09" db="EMBL/GenBank/DDBJ databases">
        <authorList>
            <person name="Sun Q."/>
            <person name="Zhou Y."/>
        </authorList>
    </citation>
    <scope>NUCLEOTIDE SEQUENCE</scope>
    <source>
        <strain evidence="2">CGMCC 1.15085</strain>
    </source>
</reference>
<name>A0A916SUG6_9MICO</name>
<proteinExistence type="predicted"/>
<keyword evidence="1" id="KW-1133">Transmembrane helix</keyword>
<dbReference type="EMBL" id="BMHI01000001">
    <property type="protein sequence ID" value="GGB17289.1"/>
    <property type="molecule type" value="Genomic_DNA"/>
</dbReference>
<protein>
    <recommendedName>
        <fullName evidence="4">ABC transporter permease</fullName>
    </recommendedName>
</protein>
<feature type="transmembrane region" description="Helical" evidence="1">
    <location>
        <begin position="42"/>
        <end position="66"/>
    </location>
</feature>
<feature type="transmembrane region" description="Helical" evidence="1">
    <location>
        <begin position="257"/>
        <end position="276"/>
    </location>
</feature>
<reference evidence="2" key="1">
    <citation type="journal article" date="2014" name="Int. J. Syst. Evol. Microbiol.">
        <title>Complete genome sequence of Corynebacterium casei LMG S-19264T (=DSM 44701T), isolated from a smear-ripened cheese.</title>
        <authorList>
            <consortium name="US DOE Joint Genome Institute (JGI-PGF)"/>
            <person name="Walter F."/>
            <person name="Albersmeier A."/>
            <person name="Kalinowski J."/>
            <person name="Ruckert C."/>
        </authorList>
    </citation>
    <scope>NUCLEOTIDE SEQUENCE</scope>
    <source>
        <strain evidence="2">CGMCC 1.15085</strain>
    </source>
</reference>
<organism evidence="2 3">
    <name type="scientific">Flexivirga endophytica</name>
    <dbReference type="NCBI Taxonomy" id="1849103"/>
    <lineage>
        <taxon>Bacteria</taxon>
        <taxon>Bacillati</taxon>
        <taxon>Actinomycetota</taxon>
        <taxon>Actinomycetes</taxon>
        <taxon>Micrococcales</taxon>
        <taxon>Dermacoccaceae</taxon>
        <taxon>Flexivirga</taxon>
    </lineage>
</organism>
<keyword evidence="1" id="KW-0812">Transmembrane</keyword>
<dbReference type="RefSeq" id="WP_188835270.1">
    <property type="nucleotide sequence ID" value="NZ_BMHI01000001.1"/>
</dbReference>
<accession>A0A916SUG6</accession>
<comment type="caution">
    <text evidence="2">The sequence shown here is derived from an EMBL/GenBank/DDBJ whole genome shotgun (WGS) entry which is preliminary data.</text>
</comment>